<feature type="domain" description="DUF4246" evidence="1">
    <location>
        <begin position="126"/>
        <end position="550"/>
    </location>
</feature>
<evidence type="ECO:0000313" key="3">
    <source>
        <dbReference type="EMBL" id="TFK95683.1"/>
    </source>
</evidence>
<dbReference type="AlphaFoldDB" id="A0A5C3QB83"/>
<dbReference type="PANTHER" id="PTHR33119">
    <property type="entry name" value="IFI3P"/>
    <property type="match status" value="1"/>
</dbReference>
<organism evidence="3 4">
    <name type="scientific">Pterulicium gracile</name>
    <dbReference type="NCBI Taxonomy" id="1884261"/>
    <lineage>
        <taxon>Eukaryota</taxon>
        <taxon>Fungi</taxon>
        <taxon>Dikarya</taxon>
        <taxon>Basidiomycota</taxon>
        <taxon>Agaricomycotina</taxon>
        <taxon>Agaricomycetes</taxon>
        <taxon>Agaricomycetidae</taxon>
        <taxon>Agaricales</taxon>
        <taxon>Pleurotineae</taxon>
        <taxon>Pterulaceae</taxon>
        <taxon>Pterulicium</taxon>
    </lineage>
</organism>
<evidence type="ECO:0000259" key="1">
    <source>
        <dbReference type="Pfam" id="PF14033"/>
    </source>
</evidence>
<dbReference type="Proteomes" id="UP000305067">
    <property type="component" value="Unassembled WGS sequence"/>
</dbReference>
<evidence type="ECO:0000259" key="2">
    <source>
        <dbReference type="Pfam" id="PF21666"/>
    </source>
</evidence>
<accession>A0A5C3QB83</accession>
<dbReference type="InterPro" id="IPR049192">
    <property type="entry name" value="DUF4246_C"/>
</dbReference>
<evidence type="ECO:0000313" key="4">
    <source>
        <dbReference type="Proteomes" id="UP000305067"/>
    </source>
</evidence>
<gene>
    <name evidence="3" type="ORF">BDV98DRAFT_577380</name>
</gene>
<dbReference type="InterPro" id="IPR049207">
    <property type="entry name" value="DUF4246_N"/>
</dbReference>
<reference evidence="3 4" key="1">
    <citation type="journal article" date="2019" name="Nat. Ecol. Evol.">
        <title>Megaphylogeny resolves global patterns of mushroom evolution.</title>
        <authorList>
            <person name="Varga T."/>
            <person name="Krizsan K."/>
            <person name="Foldi C."/>
            <person name="Dima B."/>
            <person name="Sanchez-Garcia M."/>
            <person name="Sanchez-Ramirez S."/>
            <person name="Szollosi G.J."/>
            <person name="Szarkandi J.G."/>
            <person name="Papp V."/>
            <person name="Albert L."/>
            <person name="Andreopoulos W."/>
            <person name="Angelini C."/>
            <person name="Antonin V."/>
            <person name="Barry K.W."/>
            <person name="Bougher N.L."/>
            <person name="Buchanan P."/>
            <person name="Buyck B."/>
            <person name="Bense V."/>
            <person name="Catcheside P."/>
            <person name="Chovatia M."/>
            <person name="Cooper J."/>
            <person name="Damon W."/>
            <person name="Desjardin D."/>
            <person name="Finy P."/>
            <person name="Geml J."/>
            <person name="Haridas S."/>
            <person name="Hughes K."/>
            <person name="Justo A."/>
            <person name="Karasinski D."/>
            <person name="Kautmanova I."/>
            <person name="Kiss B."/>
            <person name="Kocsube S."/>
            <person name="Kotiranta H."/>
            <person name="LaButti K.M."/>
            <person name="Lechner B.E."/>
            <person name="Liimatainen K."/>
            <person name="Lipzen A."/>
            <person name="Lukacs Z."/>
            <person name="Mihaltcheva S."/>
            <person name="Morgado L.N."/>
            <person name="Niskanen T."/>
            <person name="Noordeloos M.E."/>
            <person name="Ohm R.A."/>
            <person name="Ortiz-Santana B."/>
            <person name="Ovrebo C."/>
            <person name="Racz N."/>
            <person name="Riley R."/>
            <person name="Savchenko A."/>
            <person name="Shiryaev A."/>
            <person name="Soop K."/>
            <person name="Spirin V."/>
            <person name="Szebenyi C."/>
            <person name="Tomsovsky M."/>
            <person name="Tulloss R.E."/>
            <person name="Uehling J."/>
            <person name="Grigoriev I.V."/>
            <person name="Vagvolgyi C."/>
            <person name="Papp T."/>
            <person name="Martin F.M."/>
            <person name="Miettinen O."/>
            <person name="Hibbett D.S."/>
            <person name="Nagy L.G."/>
        </authorList>
    </citation>
    <scope>NUCLEOTIDE SEQUENCE [LARGE SCALE GENOMIC DNA]</scope>
    <source>
        <strain evidence="3 4">CBS 309.79</strain>
    </source>
</reference>
<name>A0A5C3QB83_9AGAR</name>
<dbReference type="OrthoDB" id="415532at2759"/>
<dbReference type="STRING" id="1884261.A0A5C3QB83"/>
<dbReference type="Pfam" id="PF21666">
    <property type="entry name" value="DUF4246_N"/>
    <property type="match status" value="1"/>
</dbReference>
<dbReference type="PANTHER" id="PTHR33119:SF1">
    <property type="entry name" value="FE2OG DIOXYGENASE DOMAIN-CONTAINING PROTEIN"/>
    <property type="match status" value="1"/>
</dbReference>
<protein>
    <submittedName>
        <fullName evidence="3">Uncharacterized protein</fullName>
    </submittedName>
</protein>
<proteinExistence type="predicted"/>
<keyword evidence="4" id="KW-1185">Reference proteome</keyword>
<feature type="domain" description="DUF4246" evidence="2">
    <location>
        <begin position="47"/>
        <end position="109"/>
    </location>
</feature>
<dbReference type="EMBL" id="ML178877">
    <property type="protein sequence ID" value="TFK95683.1"/>
    <property type="molecule type" value="Genomic_DNA"/>
</dbReference>
<dbReference type="InterPro" id="IPR025340">
    <property type="entry name" value="DUF4246"/>
</dbReference>
<dbReference type="Pfam" id="PF14033">
    <property type="entry name" value="DUF4246"/>
    <property type="match status" value="1"/>
</dbReference>
<sequence>MSADAPVDVPDEGVARSCKILLDSLKASHGSIANSSSSDEEAGQGWAHYPHPFRGLEGLSHDAWEFDDADLPRALVELRMCAMSNEIREKERWWEKMNDEKILRKWREEVKTHEEAEENAKWKLTDKMIDYVFQELKGYAAVRDPTTDIQLACFERVWRSDNLISLSLRDDLLAASALLESSSSPDWHPGSDGKVLDLVHPSLYPIVYGRTHAWHPSSDGQFKPLSAPEPLPGSPNMHLSRQFCWLPSDFSIASDGTAKLVSPYINNIDARTHPALNGVITSLVQAAIPLWDRVLASLLSPLSPYRIEQEGLSCSVTANNPENVNSIACIWKDGEAPCPEEGEDEEEYEEDQDKWYEKQSEHIELPDAVGAYEGGLEEAVKKGLETMEEYGAGLKGKTVQVIVKLANIVLGPGKEEYGGGTWHVEGMENEHIVSTFIYYYDEENISRSTLSFRAATSQPFYHGQDDGYCMKTLYGITRDDICVQERGSVTTSQDRCIVFPNIYQHRVSPFTLLDRTKPGHRKIVALFLVDPTIYITSATQIPPQQDHLYKRAIMEDSELFAKKMPVELRGKVVKDLKGKMSKEEAGEVRGRFMEERSVDAGRYEGENSFFGLTFNMFEH</sequence>